<gene>
    <name evidence="3" type="primary">LOC107933870</name>
</gene>
<feature type="compositionally biased region" description="Low complexity" evidence="1">
    <location>
        <begin position="190"/>
        <end position="207"/>
    </location>
</feature>
<feature type="region of interest" description="Disordered" evidence="1">
    <location>
        <begin position="190"/>
        <end position="218"/>
    </location>
</feature>
<dbReference type="PANTHER" id="PTHR47481">
    <property type="match status" value="1"/>
</dbReference>
<dbReference type="GeneID" id="107933870"/>
<reference evidence="2" key="1">
    <citation type="journal article" date="2020" name="Nat. Genet.">
        <title>Genomic diversifications of five Gossypium allopolyploid species and their impact on cotton improvement.</title>
        <authorList>
            <person name="Chen Z.J."/>
            <person name="Sreedasyam A."/>
            <person name="Ando A."/>
            <person name="Song Q."/>
            <person name="De Santiago L.M."/>
            <person name="Hulse-Kemp A.M."/>
            <person name="Ding M."/>
            <person name="Ye W."/>
            <person name="Kirkbride R.C."/>
            <person name="Jenkins J."/>
            <person name="Plott C."/>
            <person name="Lovell J."/>
            <person name="Lin Y.M."/>
            <person name="Vaughn R."/>
            <person name="Liu B."/>
            <person name="Simpson S."/>
            <person name="Scheffler B.E."/>
            <person name="Wen L."/>
            <person name="Saski C.A."/>
            <person name="Grover C.E."/>
            <person name="Hu G."/>
            <person name="Conover J.L."/>
            <person name="Carlson J.W."/>
            <person name="Shu S."/>
            <person name="Boston L.B."/>
            <person name="Williams M."/>
            <person name="Peterson D.G."/>
            <person name="McGee K."/>
            <person name="Jones D.C."/>
            <person name="Wendel J.F."/>
            <person name="Stelly D.M."/>
            <person name="Grimwood J."/>
            <person name="Schmutz J."/>
        </authorList>
    </citation>
    <scope>NUCLEOTIDE SEQUENCE [LARGE SCALE GENOMIC DNA]</scope>
    <source>
        <strain evidence="2">cv. TM-1</strain>
    </source>
</reference>
<evidence type="ECO:0000313" key="3">
    <source>
        <dbReference type="RefSeq" id="XP_040930658.1"/>
    </source>
</evidence>
<name>A0ABM2YJD7_GOSHI</name>
<feature type="compositionally biased region" description="Basic residues" evidence="1">
    <location>
        <begin position="208"/>
        <end position="218"/>
    </location>
</feature>
<organism evidence="2 3">
    <name type="scientific">Gossypium hirsutum</name>
    <name type="common">Upland cotton</name>
    <name type="synonym">Gossypium mexicanum</name>
    <dbReference type="NCBI Taxonomy" id="3635"/>
    <lineage>
        <taxon>Eukaryota</taxon>
        <taxon>Viridiplantae</taxon>
        <taxon>Streptophyta</taxon>
        <taxon>Embryophyta</taxon>
        <taxon>Tracheophyta</taxon>
        <taxon>Spermatophyta</taxon>
        <taxon>Magnoliopsida</taxon>
        <taxon>eudicotyledons</taxon>
        <taxon>Gunneridae</taxon>
        <taxon>Pentapetalae</taxon>
        <taxon>rosids</taxon>
        <taxon>malvids</taxon>
        <taxon>Malvales</taxon>
        <taxon>Malvaceae</taxon>
        <taxon>Malvoideae</taxon>
        <taxon>Gossypium</taxon>
    </lineage>
</organism>
<protein>
    <recommendedName>
        <fullName evidence="4">Retrovirus-related Pol polyprotein from transposon TNT 1-94</fullName>
    </recommendedName>
</protein>
<proteinExistence type="predicted"/>
<keyword evidence="2" id="KW-1185">Reference proteome</keyword>
<evidence type="ECO:0000313" key="2">
    <source>
        <dbReference type="Proteomes" id="UP000818029"/>
    </source>
</evidence>
<evidence type="ECO:0008006" key="4">
    <source>
        <dbReference type="Google" id="ProtNLM"/>
    </source>
</evidence>
<dbReference type="Pfam" id="PF14223">
    <property type="entry name" value="Retrotran_gag_2"/>
    <property type="match status" value="1"/>
</dbReference>
<accession>A0ABM2YJD7</accession>
<reference evidence="3" key="2">
    <citation type="submission" date="2025-08" db="UniProtKB">
        <authorList>
            <consortium name="RefSeq"/>
        </authorList>
    </citation>
    <scope>IDENTIFICATION</scope>
</reference>
<dbReference type="PANTHER" id="PTHR47481:SF30">
    <property type="entry name" value="CCHC-TYPE DOMAIN-CONTAINING PROTEIN"/>
    <property type="match status" value="1"/>
</dbReference>
<sequence>MLILEGYGLHNFVLSTVSVPPQSVVDSNGVLIPNPEFLFHVQQDKLLASWLLSTVSDDVLVHLSGAKTSFEVWSIVLRRFASKSVLAVSTLRHSLYSQNKGSLTVKEYLAKVQSLCDTLMAAGTLITEQEQVSIILAGLPVEYESARVVASTMNVSLDLLADMLLDCESRQQDLASSIALQANIAQQNVSTTGNTGSSTKDFGTSYRGHGRSSRSQGRGRKFFHNKLQCQLCGRIGHLRVFLISRCRFSIISFKVLPLVL</sequence>
<dbReference type="RefSeq" id="XP_040930658.1">
    <property type="nucleotide sequence ID" value="XM_041074724.1"/>
</dbReference>
<dbReference type="Proteomes" id="UP000818029">
    <property type="component" value="Chromosome A08"/>
</dbReference>
<evidence type="ECO:0000256" key="1">
    <source>
        <dbReference type="SAM" id="MobiDB-lite"/>
    </source>
</evidence>